<evidence type="ECO:0000256" key="2">
    <source>
        <dbReference type="ARBA" id="ARBA00023015"/>
    </source>
</evidence>
<evidence type="ECO:0000256" key="1">
    <source>
        <dbReference type="ARBA" id="ARBA00022491"/>
    </source>
</evidence>
<protein>
    <submittedName>
        <fullName evidence="7">LacI family transcriptional regulator</fullName>
    </submittedName>
</protein>
<feature type="domain" description="HTH cro/C1-type" evidence="6">
    <location>
        <begin position="2"/>
        <end position="29"/>
    </location>
</feature>
<dbReference type="AlphaFoldDB" id="A0A3R9E9M5"/>
<evidence type="ECO:0000313" key="7">
    <source>
        <dbReference type="EMBL" id="RSD27028.1"/>
    </source>
</evidence>
<keyword evidence="3" id="KW-0238">DNA-binding</keyword>
<dbReference type="Gene3D" id="1.10.260.40">
    <property type="entry name" value="lambda repressor-like DNA-binding domains"/>
    <property type="match status" value="1"/>
</dbReference>
<dbReference type="Proteomes" id="UP000279911">
    <property type="component" value="Unassembled WGS sequence"/>
</dbReference>
<dbReference type="OrthoDB" id="1639518at2"/>
<evidence type="ECO:0000313" key="8">
    <source>
        <dbReference type="Proteomes" id="UP000279911"/>
    </source>
</evidence>
<evidence type="ECO:0000259" key="5">
    <source>
        <dbReference type="PROSITE" id="PS50932"/>
    </source>
</evidence>
<dbReference type="SUPFAM" id="SSF53822">
    <property type="entry name" value="Periplasmic binding protein-like I"/>
    <property type="match status" value="1"/>
</dbReference>
<dbReference type="InterPro" id="IPR046335">
    <property type="entry name" value="LacI/GalR-like_sensor"/>
</dbReference>
<dbReference type="SUPFAM" id="SSF47413">
    <property type="entry name" value="lambda repressor-like DNA-binding domains"/>
    <property type="match status" value="1"/>
</dbReference>
<accession>A0A3R9E9M5</accession>
<dbReference type="CDD" id="cd01392">
    <property type="entry name" value="HTH_LacI"/>
    <property type="match status" value="1"/>
</dbReference>
<keyword evidence="2" id="KW-0805">Transcription regulation</keyword>
<dbReference type="PROSITE" id="PS50943">
    <property type="entry name" value="HTH_CROC1"/>
    <property type="match status" value="1"/>
</dbReference>
<dbReference type="GO" id="GO:0000976">
    <property type="term" value="F:transcription cis-regulatory region binding"/>
    <property type="evidence" value="ECO:0007669"/>
    <property type="project" value="TreeGrafter"/>
</dbReference>
<evidence type="ECO:0000259" key="6">
    <source>
        <dbReference type="PROSITE" id="PS50943"/>
    </source>
</evidence>
<sequence length="346" mass="39025">MKKVTMQDVAVKAGVSKSTVSQYINNRYEFMAEPTRLRIQEAIRELGYIPNFVAKSLKQKKSSTIGVIVANILHTFSTEIIRAIEDACEESQFHMFVCNADDNPAKERDYINMLLAKQVDGLIIFPTADNLCLYEELKRSNFPVVFVDRKVEQPIYPTLMLNNERAAEVAVRELLKKGHTKIGTVSMSITQKVSPRVERISGAKKTLTENGITPNESWIIAADRKGIVPALEKLWEQEDRPEAFFATNDLSLIELLKFLRKKKLQIGEDVSVIAVDDSDFLEIAATPISAIKQPTFQIGKDAAETLFNLIAEGEIEDSYEIRRYDPVLVERESVQVLGEKNNARSV</sequence>
<organism evidence="7 8">
    <name type="scientific">Mesobacillus subterraneus</name>
    <dbReference type="NCBI Taxonomy" id="285983"/>
    <lineage>
        <taxon>Bacteria</taxon>
        <taxon>Bacillati</taxon>
        <taxon>Bacillota</taxon>
        <taxon>Bacilli</taxon>
        <taxon>Bacillales</taxon>
        <taxon>Bacillaceae</taxon>
        <taxon>Mesobacillus</taxon>
    </lineage>
</organism>
<dbReference type="InterPro" id="IPR000843">
    <property type="entry name" value="HTH_LacI"/>
</dbReference>
<evidence type="ECO:0000256" key="3">
    <source>
        <dbReference type="ARBA" id="ARBA00023125"/>
    </source>
</evidence>
<dbReference type="InterPro" id="IPR028082">
    <property type="entry name" value="Peripla_BP_I"/>
</dbReference>
<dbReference type="SMART" id="SM00354">
    <property type="entry name" value="HTH_LACI"/>
    <property type="match status" value="1"/>
</dbReference>
<evidence type="ECO:0000256" key="4">
    <source>
        <dbReference type="ARBA" id="ARBA00023163"/>
    </source>
</evidence>
<dbReference type="RefSeq" id="WP_125480019.1">
    <property type="nucleotide sequence ID" value="NZ_RSFW01000013.1"/>
</dbReference>
<dbReference type="EMBL" id="RSFW01000013">
    <property type="protein sequence ID" value="RSD27028.1"/>
    <property type="molecule type" value="Genomic_DNA"/>
</dbReference>
<dbReference type="PROSITE" id="PS50932">
    <property type="entry name" value="HTH_LACI_2"/>
    <property type="match status" value="1"/>
</dbReference>
<proteinExistence type="predicted"/>
<name>A0A3R9E9M5_9BACI</name>
<dbReference type="InterPro" id="IPR010982">
    <property type="entry name" value="Lambda_DNA-bd_dom_sf"/>
</dbReference>
<dbReference type="Pfam" id="PF00356">
    <property type="entry name" value="LacI"/>
    <property type="match status" value="1"/>
</dbReference>
<dbReference type="Pfam" id="PF13377">
    <property type="entry name" value="Peripla_BP_3"/>
    <property type="match status" value="1"/>
</dbReference>
<keyword evidence="1" id="KW-0678">Repressor</keyword>
<dbReference type="InterPro" id="IPR001387">
    <property type="entry name" value="Cro/C1-type_HTH"/>
</dbReference>
<reference evidence="8" key="1">
    <citation type="submission" date="2018-12" db="EMBL/GenBank/DDBJ databases">
        <title>Bacillus chawlae sp. nov., Bacillus glennii sp. nov., and Bacillus saganii sp. nov. Isolated from the Vehicle Assembly Building at Kennedy Space Center where the Viking Spacecraft were Assembled.</title>
        <authorList>
            <person name="Seuylemezian A."/>
            <person name="Vaishampayan P."/>
        </authorList>
    </citation>
    <scope>NUCLEOTIDE SEQUENCE [LARGE SCALE GENOMIC DNA]</scope>
    <source>
        <strain evidence="8">DSM 13966</strain>
    </source>
</reference>
<dbReference type="GO" id="GO:0003700">
    <property type="term" value="F:DNA-binding transcription factor activity"/>
    <property type="evidence" value="ECO:0007669"/>
    <property type="project" value="TreeGrafter"/>
</dbReference>
<gene>
    <name evidence="7" type="ORF">EJA10_10810</name>
</gene>
<keyword evidence="4" id="KW-0804">Transcription</keyword>
<comment type="caution">
    <text evidence="7">The sequence shown here is derived from an EMBL/GenBank/DDBJ whole genome shotgun (WGS) entry which is preliminary data.</text>
</comment>
<dbReference type="PANTHER" id="PTHR30146:SF148">
    <property type="entry name" value="HTH-TYPE TRANSCRIPTIONAL REPRESSOR PURR-RELATED"/>
    <property type="match status" value="1"/>
</dbReference>
<feature type="domain" description="HTH lacI-type" evidence="5">
    <location>
        <begin position="4"/>
        <end position="59"/>
    </location>
</feature>
<dbReference type="CDD" id="cd19977">
    <property type="entry name" value="PBP1_EndR-like"/>
    <property type="match status" value="1"/>
</dbReference>
<dbReference type="PANTHER" id="PTHR30146">
    <property type="entry name" value="LACI-RELATED TRANSCRIPTIONAL REPRESSOR"/>
    <property type="match status" value="1"/>
</dbReference>
<dbReference type="Gene3D" id="3.40.50.2300">
    <property type="match status" value="2"/>
</dbReference>
<dbReference type="PROSITE" id="PS00356">
    <property type="entry name" value="HTH_LACI_1"/>
    <property type="match status" value="1"/>
</dbReference>